<organism evidence="2">
    <name type="scientific">marine sediment metagenome</name>
    <dbReference type="NCBI Taxonomy" id="412755"/>
    <lineage>
        <taxon>unclassified sequences</taxon>
        <taxon>metagenomes</taxon>
        <taxon>ecological metagenomes</taxon>
    </lineage>
</organism>
<protein>
    <recommendedName>
        <fullName evidence="1">GP-PDE domain-containing protein</fullName>
    </recommendedName>
</protein>
<dbReference type="InterPro" id="IPR017946">
    <property type="entry name" value="PLC-like_Pdiesterase_TIM-brl"/>
</dbReference>
<evidence type="ECO:0000313" key="2">
    <source>
        <dbReference type="EMBL" id="GAJ07659.1"/>
    </source>
</evidence>
<dbReference type="PANTHER" id="PTHR46211:SF14">
    <property type="entry name" value="GLYCEROPHOSPHODIESTER PHOSPHODIESTERASE"/>
    <property type="match status" value="1"/>
</dbReference>
<gene>
    <name evidence="2" type="ORF">S12H4_41578</name>
</gene>
<dbReference type="EMBL" id="BARW01025353">
    <property type="protein sequence ID" value="GAJ07659.1"/>
    <property type="molecule type" value="Genomic_DNA"/>
</dbReference>
<name>X1TQX2_9ZZZZ</name>
<reference evidence="2" key="1">
    <citation type="journal article" date="2014" name="Front. Microbiol.">
        <title>High frequency of phylogenetically diverse reductive dehalogenase-homologous genes in deep subseafloor sedimentary metagenomes.</title>
        <authorList>
            <person name="Kawai M."/>
            <person name="Futagami T."/>
            <person name="Toyoda A."/>
            <person name="Takaki Y."/>
            <person name="Nishi S."/>
            <person name="Hori S."/>
            <person name="Arai W."/>
            <person name="Tsubouchi T."/>
            <person name="Morono Y."/>
            <person name="Uchiyama I."/>
            <person name="Ito T."/>
            <person name="Fujiyama A."/>
            <person name="Inagaki F."/>
            <person name="Takami H."/>
        </authorList>
    </citation>
    <scope>NUCLEOTIDE SEQUENCE</scope>
    <source>
        <strain evidence="2">Expedition CK06-06</strain>
    </source>
</reference>
<dbReference type="PROSITE" id="PS51704">
    <property type="entry name" value="GP_PDE"/>
    <property type="match status" value="1"/>
</dbReference>
<dbReference type="GO" id="GO:0008081">
    <property type="term" value="F:phosphoric diester hydrolase activity"/>
    <property type="evidence" value="ECO:0007669"/>
    <property type="project" value="InterPro"/>
</dbReference>
<dbReference type="AlphaFoldDB" id="X1TQX2"/>
<proteinExistence type="predicted"/>
<evidence type="ECO:0000259" key="1">
    <source>
        <dbReference type="PROSITE" id="PS51704"/>
    </source>
</evidence>
<feature type="non-terminal residue" evidence="2">
    <location>
        <position position="56"/>
    </location>
</feature>
<comment type="caution">
    <text evidence="2">The sequence shown here is derived from an EMBL/GenBank/DDBJ whole genome shotgun (WGS) entry which is preliminary data.</text>
</comment>
<dbReference type="Pfam" id="PF03009">
    <property type="entry name" value="GDPD"/>
    <property type="match status" value="1"/>
</dbReference>
<dbReference type="SUPFAM" id="SSF51695">
    <property type="entry name" value="PLC-like phosphodiesterases"/>
    <property type="match status" value="1"/>
</dbReference>
<accession>X1TQX2</accession>
<feature type="domain" description="GP-PDE" evidence="1">
    <location>
        <begin position="4"/>
        <end position="56"/>
    </location>
</feature>
<dbReference type="Gene3D" id="3.20.20.190">
    <property type="entry name" value="Phosphatidylinositol (PI) phosphodiesterase"/>
    <property type="match status" value="1"/>
</dbReference>
<sequence length="56" mass="6024">MKLPLIVGHRGAKGIAPENSLSGFKKAAELGIDGVELDVHLTKDGKLIVFHDMDLK</sequence>
<dbReference type="InterPro" id="IPR030395">
    <property type="entry name" value="GP_PDE_dom"/>
</dbReference>
<dbReference type="GO" id="GO:0006629">
    <property type="term" value="P:lipid metabolic process"/>
    <property type="evidence" value="ECO:0007669"/>
    <property type="project" value="InterPro"/>
</dbReference>
<dbReference type="PANTHER" id="PTHR46211">
    <property type="entry name" value="GLYCEROPHOSPHORYL DIESTER PHOSPHODIESTERASE"/>
    <property type="match status" value="1"/>
</dbReference>